<feature type="compositionally biased region" description="Basic and acidic residues" evidence="1">
    <location>
        <begin position="9"/>
        <end position="23"/>
    </location>
</feature>
<dbReference type="AlphaFoldDB" id="A0A0N5BN63"/>
<dbReference type="WBParaSite" id="SPAL_0000734200.1">
    <property type="protein sequence ID" value="SPAL_0000734200.1"/>
    <property type="gene ID" value="SPAL_0000734200"/>
</dbReference>
<keyword evidence="2" id="KW-1185">Reference proteome</keyword>
<name>A0A0N5BN63_STREA</name>
<sequence length="265" mass="30772">MATTRRAVKREASEMSGSDDEKNSQTIEGIKMPISELLTLCKTIVESNGPIAKRRGSSKLSSALEQNHFSIPLNEVEESFRNAYRYSTRRDSITCEFMAHAIMQRFTRGDIVSLYPDFPKRPLPLYNEFLVLCGHKNLFASPPPEIKEAFADLTNKNRIKAQEIYERNVREFNGKLEQFLDEHMNELNDEQKEYTRKQIIDLGKPTRRNVKKPAQKKTAYDFFKQAKKSKYADMSDEAREKKLQKAFKKLKADELEIYEELASNQ</sequence>
<dbReference type="STRING" id="174720.A0A0N5BN63"/>
<evidence type="ECO:0000313" key="2">
    <source>
        <dbReference type="Proteomes" id="UP000046392"/>
    </source>
</evidence>
<dbReference type="Proteomes" id="UP000046392">
    <property type="component" value="Unplaced"/>
</dbReference>
<evidence type="ECO:0000256" key="1">
    <source>
        <dbReference type="SAM" id="MobiDB-lite"/>
    </source>
</evidence>
<proteinExistence type="predicted"/>
<evidence type="ECO:0000313" key="3">
    <source>
        <dbReference type="WBParaSite" id="SPAL_0000734200.1"/>
    </source>
</evidence>
<protein>
    <submittedName>
        <fullName evidence="3">HMG box domain-containing protein</fullName>
    </submittedName>
</protein>
<feature type="region of interest" description="Disordered" evidence="1">
    <location>
        <begin position="1"/>
        <end position="28"/>
    </location>
</feature>
<reference evidence="3" key="1">
    <citation type="submission" date="2017-02" db="UniProtKB">
        <authorList>
            <consortium name="WormBaseParasite"/>
        </authorList>
    </citation>
    <scope>IDENTIFICATION</scope>
</reference>
<organism evidence="2 3">
    <name type="scientific">Strongyloides papillosus</name>
    <name type="common">Intestinal threadworm</name>
    <dbReference type="NCBI Taxonomy" id="174720"/>
    <lineage>
        <taxon>Eukaryota</taxon>
        <taxon>Metazoa</taxon>
        <taxon>Ecdysozoa</taxon>
        <taxon>Nematoda</taxon>
        <taxon>Chromadorea</taxon>
        <taxon>Rhabditida</taxon>
        <taxon>Tylenchina</taxon>
        <taxon>Panagrolaimomorpha</taxon>
        <taxon>Strongyloidoidea</taxon>
        <taxon>Strongyloididae</taxon>
        <taxon>Strongyloides</taxon>
    </lineage>
</organism>
<accession>A0A0N5BN63</accession>